<dbReference type="AlphaFoldDB" id="A0A1G9J236"/>
<gene>
    <name evidence="2" type="ORF">SAMN05660337_2607</name>
</gene>
<keyword evidence="3" id="KW-1185">Reference proteome</keyword>
<dbReference type="Gene3D" id="3.90.1010.10">
    <property type="match status" value="1"/>
</dbReference>
<dbReference type="Proteomes" id="UP000199053">
    <property type="component" value="Unassembled WGS sequence"/>
</dbReference>
<evidence type="ECO:0000259" key="1">
    <source>
        <dbReference type="Pfam" id="PF01592"/>
    </source>
</evidence>
<name>A0A1G9J236_9BACT</name>
<dbReference type="Pfam" id="PF01592">
    <property type="entry name" value="NifU_N"/>
    <property type="match status" value="1"/>
</dbReference>
<protein>
    <submittedName>
        <fullName evidence="2">Nitrogen fixation protein NifU</fullName>
    </submittedName>
</protein>
<accession>A0A1G9J236</accession>
<reference evidence="3" key="1">
    <citation type="submission" date="2016-10" db="EMBL/GenBank/DDBJ databases">
        <authorList>
            <person name="Varghese N."/>
            <person name="Submissions S."/>
        </authorList>
    </citation>
    <scope>NUCLEOTIDE SEQUENCE [LARGE SCALE GENOMIC DNA]</scope>
    <source>
        <strain evidence="3">DSM 16995</strain>
    </source>
</reference>
<dbReference type="EMBL" id="FNGA01000004">
    <property type="protein sequence ID" value="SDL31381.1"/>
    <property type="molecule type" value="Genomic_DNA"/>
</dbReference>
<dbReference type="OrthoDB" id="5420642at2"/>
<dbReference type="STRING" id="246191.SAMN05660337_2607"/>
<dbReference type="GO" id="GO:0051536">
    <property type="term" value="F:iron-sulfur cluster binding"/>
    <property type="evidence" value="ECO:0007669"/>
    <property type="project" value="InterPro"/>
</dbReference>
<dbReference type="SUPFAM" id="SSF82649">
    <property type="entry name" value="SufE/NifU"/>
    <property type="match status" value="1"/>
</dbReference>
<dbReference type="CDD" id="cd06664">
    <property type="entry name" value="IscU_like"/>
    <property type="match status" value="1"/>
</dbReference>
<feature type="domain" description="NIF system FeS cluster assembly NifU N-terminal" evidence="1">
    <location>
        <begin position="29"/>
        <end position="142"/>
    </location>
</feature>
<proteinExistence type="predicted"/>
<organism evidence="2 3">
    <name type="scientific">Maridesulfovibrio ferrireducens</name>
    <dbReference type="NCBI Taxonomy" id="246191"/>
    <lineage>
        <taxon>Bacteria</taxon>
        <taxon>Pseudomonadati</taxon>
        <taxon>Thermodesulfobacteriota</taxon>
        <taxon>Desulfovibrionia</taxon>
        <taxon>Desulfovibrionales</taxon>
        <taxon>Desulfovibrionaceae</taxon>
        <taxon>Maridesulfovibrio</taxon>
    </lineage>
</organism>
<dbReference type="PANTHER" id="PTHR10093">
    <property type="entry name" value="IRON-SULFUR CLUSTER ASSEMBLY ENZYME NIFU HOMOLOG"/>
    <property type="match status" value="1"/>
</dbReference>
<evidence type="ECO:0000313" key="3">
    <source>
        <dbReference type="Proteomes" id="UP000199053"/>
    </source>
</evidence>
<dbReference type="InterPro" id="IPR002871">
    <property type="entry name" value="NIF_FeS_clus_asmbl_NifU_N"/>
</dbReference>
<dbReference type="GO" id="GO:0005506">
    <property type="term" value="F:iron ion binding"/>
    <property type="evidence" value="ECO:0007669"/>
    <property type="project" value="InterPro"/>
</dbReference>
<sequence length="143" mass="15451">MTDPFNSLLSTIQQKCDDTAVDMFGKETTSRWKNPSFAAIMENPDSVGDMKGTCGDCIKIFLKFDNNKIYKASFFTDGCGASIVSADAACELSCGKTIDEASEIDGEDIVQLLGKIPEDKKHCAHLASSALQEALGSWLKKQG</sequence>
<dbReference type="RefSeq" id="WP_092161803.1">
    <property type="nucleotide sequence ID" value="NZ_FNGA01000004.1"/>
</dbReference>
<evidence type="ECO:0000313" key="2">
    <source>
        <dbReference type="EMBL" id="SDL31381.1"/>
    </source>
</evidence>
<dbReference type="GO" id="GO:0016226">
    <property type="term" value="P:iron-sulfur cluster assembly"/>
    <property type="evidence" value="ECO:0007669"/>
    <property type="project" value="InterPro"/>
</dbReference>